<evidence type="ECO:0000313" key="18">
    <source>
        <dbReference type="Proteomes" id="UP001597511"/>
    </source>
</evidence>
<evidence type="ECO:0000256" key="6">
    <source>
        <dbReference type="ARBA" id="ARBA00022679"/>
    </source>
</evidence>
<dbReference type="InterPro" id="IPR005467">
    <property type="entry name" value="His_kinase_dom"/>
</dbReference>
<evidence type="ECO:0000256" key="4">
    <source>
        <dbReference type="ARBA" id="ARBA00022475"/>
    </source>
</evidence>
<dbReference type="SMART" id="SM00304">
    <property type="entry name" value="HAMP"/>
    <property type="match status" value="1"/>
</dbReference>
<evidence type="ECO:0000256" key="14">
    <source>
        <dbReference type="SAM" id="Phobius"/>
    </source>
</evidence>
<keyword evidence="12" id="KW-0902">Two-component regulatory system</keyword>
<evidence type="ECO:0000259" key="15">
    <source>
        <dbReference type="PROSITE" id="PS50109"/>
    </source>
</evidence>
<evidence type="ECO:0000256" key="3">
    <source>
        <dbReference type="ARBA" id="ARBA00012438"/>
    </source>
</evidence>
<sequence length="462" mass="52411">MKIQTKTTLLFTALTATVFFILNITVYFFLNESAHNDFNKRVELRAKISAKYRFEHDAESTESFRELQRQYMEKLPEEKAFILEVAKGSKVSKTPLAPELPATYLEKIINADGATVFYKKGYRHYAGLLYKENTGDDHIVIKSAVNVYGREMMQHLLIIKIVTFICAVLLIFTVGKYFSRRTFQPFRDITAKVNQISQGNLHLRLQEQKGSDEIATLIRTFNEMLDRLETSFEAQNNFISNASHELRTPLTAIVGEADYALQRERTPEHYQQSLENITSQAEKLQHLTKGLLSLAQTGFDGKKQKHEAVRLDQLIFDVKDSVDAIFPDSSIKINMHALPHDNASMNVMGNYDLLKIAIGNIVMNACKYSNNQTVEVDMIIEAELAKIVVKDNGIGIPEKDIKQVYIPFFRASNVKDYEGYGIGMPLSNNIIRLHRGSIDIQSKVNIGTQVTVNLPICSEENG</sequence>
<gene>
    <name evidence="17" type="ORF">ACFS6H_18705</name>
</gene>
<comment type="caution">
    <text evidence="17">The sequence shown here is derived from an EMBL/GenBank/DDBJ whole genome shotgun (WGS) entry which is preliminary data.</text>
</comment>
<dbReference type="PRINTS" id="PR00344">
    <property type="entry name" value="BCTRLSENSOR"/>
</dbReference>
<dbReference type="Gene3D" id="1.10.287.130">
    <property type="match status" value="1"/>
</dbReference>
<evidence type="ECO:0000256" key="9">
    <source>
        <dbReference type="ARBA" id="ARBA00022777"/>
    </source>
</evidence>
<dbReference type="InterPro" id="IPR003594">
    <property type="entry name" value="HATPase_dom"/>
</dbReference>
<evidence type="ECO:0000256" key="8">
    <source>
        <dbReference type="ARBA" id="ARBA00022741"/>
    </source>
</evidence>
<keyword evidence="11 14" id="KW-1133">Transmembrane helix</keyword>
<dbReference type="InterPro" id="IPR003660">
    <property type="entry name" value="HAMP_dom"/>
</dbReference>
<evidence type="ECO:0000256" key="2">
    <source>
        <dbReference type="ARBA" id="ARBA00004651"/>
    </source>
</evidence>
<feature type="transmembrane region" description="Helical" evidence="14">
    <location>
        <begin position="7"/>
        <end position="30"/>
    </location>
</feature>
<dbReference type="SMART" id="SM00387">
    <property type="entry name" value="HATPase_c"/>
    <property type="match status" value="1"/>
</dbReference>
<dbReference type="Pfam" id="PF02518">
    <property type="entry name" value="HATPase_c"/>
    <property type="match status" value="1"/>
</dbReference>
<dbReference type="Pfam" id="PF00672">
    <property type="entry name" value="HAMP"/>
    <property type="match status" value="1"/>
</dbReference>
<dbReference type="EMBL" id="JBHUOZ010000003">
    <property type="protein sequence ID" value="MFD2921758.1"/>
    <property type="molecule type" value="Genomic_DNA"/>
</dbReference>
<comment type="subcellular location">
    <subcellularLocation>
        <location evidence="2">Cell membrane</location>
        <topology evidence="2">Multi-pass membrane protein</topology>
    </subcellularLocation>
</comment>
<dbReference type="InterPro" id="IPR036097">
    <property type="entry name" value="HisK_dim/P_sf"/>
</dbReference>
<dbReference type="PANTHER" id="PTHR45528:SF1">
    <property type="entry name" value="SENSOR HISTIDINE KINASE CPXA"/>
    <property type="match status" value="1"/>
</dbReference>
<keyword evidence="7 14" id="KW-0812">Transmembrane</keyword>
<evidence type="ECO:0000256" key="5">
    <source>
        <dbReference type="ARBA" id="ARBA00022553"/>
    </source>
</evidence>
<evidence type="ECO:0000256" key="12">
    <source>
        <dbReference type="ARBA" id="ARBA00023012"/>
    </source>
</evidence>
<evidence type="ECO:0000256" key="11">
    <source>
        <dbReference type="ARBA" id="ARBA00022989"/>
    </source>
</evidence>
<dbReference type="InterPro" id="IPR050398">
    <property type="entry name" value="HssS/ArlS-like"/>
</dbReference>
<dbReference type="Gene3D" id="6.10.340.10">
    <property type="match status" value="1"/>
</dbReference>
<dbReference type="SUPFAM" id="SSF55874">
    <property type="entry name" value="ATPase domain of HSP90 chaperone/DNA topoisomerase II/histidine kinase"/>
    <property type="match status" value="1"/>
</dbReference>
<dbReference type="RefSeq" id="WP_386102692.1">
    <property type="nucleotide sequence ID" value="NZ_JBHUOZ010000003.1"/>
</dbReference>
<evidence type="ECO:0000256" key="7">
    <source>
        <dbReference type="ARBA" id="ARBA00022692"/>
    </source>
</evidence>
<evidence type="ECO:0000256" key="13">
    <source>
        <dbReference type="ARBA" id="ARBA00023136"/>
    </source>
</evidence>
<dbReference type="PROSITE" id="PS50885">
    <property type="entry name" value="HAMP"/>
    <property type="match status" value="1"/>
</dbReference>
<comment type="catalytic activity">
    <reaction evidence="1">
        <text>ATP + protein L-histidine = ADP + protein N-phospho-L-histidine.</text>
        <dbReference type="EC" id="2.7.13.3"/>
    </reaction>
</comment>
<keyword evidence="18" id="KW-1185">Reference proteome</keyword>
<keyword evidence="10 17" id="KW-0067">ATP-binding</keyword>
<dbReference type="InterPro" id="IPR004358">
    <property type="entry name" value="Sig_transdc_His_kin-like_C"/>
</dbReference>
<dbReference type="EC" id="2.7.13.3" evidence="3"/>
<dbReference type="InterPro" id="IPR003661">
    <property type="entry name" value="HisK_dim/P_dom"/>
</dbReference>
<dbReference type="CDD" id="cd00075">
    <property type="entry name" value="HATPase"/>
    <property type="match status" value="1"/>
</dbReference>
<evidence type="ECO:0000259" key="16">
    <source>
        <dbReference type="PROSITE" id="PS50885"/>
    </source>
</evidence>
<dbReference type="Proteomes" id="UP001597511">
    <property type="component" value="Unassembled WGS sequence"/>
</dbReference>
<organism evidence="17 18">
    <name type="scientific">Terrimonas rubra</name>
    <dbReference type="NCBI Taxonomy" id="1035890"/>
    <lineage>
        <taxon>Bacteria</taxon>
        <taxon>Pseudomonadati</taxon>
        <taxon>Bacteroidota</taxon>
        <taxon>Chitinophagia</taxon>
        <taxon>Chitinophagales</taxon>
        <taxon>Chitinophagaceae</taxon>
        <taxon>Terrimonas</taxon>
    </lineage>
</organism>
<feature type="transmembrane region" description="Helical" evidence="14">
    <location>
        <begin position="157"/>
        <end position="178"/>
    </location>
</feature>
<evidence type="ECO:0000313" key="17">
    <source>
        <dbReference type="EMBL" id="MFD2921758.1"/>
    </source>
</evidence>
<dbReference type="SMART" id="SM00388">
    <property type="entry name" value="HisKA"/>
    <property type="match status" value="1"/>
</dbReference>
<dbReference type="SUPFAM" id="SSF158472">
    <property type="entry name" value="HAMP domain-like"/>
    <property type="match status" value="1"/>
</dbReference>
<dbReference type="PANTHER" id="PTHR45528">
    <property type="entry name" value="SENSOR HISTIDINE KINASE CPXA"/>
    <property type="match status" value="1"/>
</dbReference>
<dbReference type="GO" id="GO:0005524">
    <property type="term" value="F:ATP binding"/>
    <property type="evidence" value="ECO:0007669"/>
    <property type="project" value="UniProtKB-KW"/>
</dbReference>
<dbReference type="SUPFAM" id="SSF47384">
    <property type="entry name" value="Homodimeric domain of signal transducing histidine kinase"/>
    <property type="match status" value="1"/>
</dbReference>
<dbReference type="InterPro" id="IPR036890">
    <property type="entry name" value="HATPase_C_sf"/>
</dbReference>
<keyword evidence="8" id="KW-0547">Nucleotide-binding</keyword>
<protein>
    <recommendedName>
        <fullName evidence="3">histidine kinase</fullName>
        <ecNumber evidence="3">2.7.13.3</ecNumber>
    </recommendedName>
</protein>
<proteinExistence type="predicted"/>
<dbReference type="CDD" id="cd06225">
    <property type="entry name" value="HAMP"/>
    <property type="match status" value="1"/>
</dbReference>
<dbReference type="Pfam" id="PF00512">
    <property type="entry name" value="HisKA"/>
    <property type="match status" value="1"/>
</dbReference>
<keyword evidence="4" id="KW-1003">Cell membrane</keyword>
<keyword evidence="5" id="KW-0597">Phosphoprotein</keyword>
<name>A0ABW6ADC5_9BACT</name>
<evidence type="ECO:0000256" key="10">
    <source>
        <dbReference type="ARBA" id="ARBA00022840"/>
    </source>
</evidence>
<keyword evidence="9" id="KW-0418">Kinase</keyword>
<dbReference type="PROSITE" id="PS50109">
    <property type="entry name" value="HIS_KIN"/>
    <property type="match status" value="1"/>
</dbReference>
<keyword evidence="6" id="KW-0808">Transferase</keyword>
<reference evidence="18" key="1">
    <citation type="journal article" date="2019" name="Int. J. Syst. Evol. Microbiol.">
        <title>The Global Catalogue of Microorganisms (GCM) 10K type strain sequencing project: providing services to taxonomists for standard genome sequencing and annotation.</title>
        <authorList>
            <consortium name="The Broad Institute Genomics Platform"/>
            <consortium name="The Broad Institute Genome Sequencing Center for Infectious Disease"/>
            <person name="Wu L."/>
            <person name="Ma J."/>
        </authorList>
    </citation>
    <scope>NUCLEOTIDE SEQUENCE [LARGE SCALE GENOMIC DNA]</scope>
    <source>
        <strain evidence="18">KCTC 23299</strain>
    </source>
</reference>
<feature type="domain" description="Histidine kinase" evidence="15">
    <location>
        <begin position="241"/>
        <end position="458"/>
    </location>
</feature>
<dbReference type="Gene3D" id="3.30.565.10">
    <property type="entry name" value="Histidine kinase-like ATPase, C-terminal domain"/>
    <property type="match status" value="1"/>
</dbReference>
<dbReference type="CDD" id="cd00082">
    <property type="entry name" value="HisKA"/>
    <property type="match status" value="1"/>
</dbReference>
<accession>A0ABW6ADC5</accession>
<keyword evidence="13 14" id="KW-0472">Membrane</keyword>
<feature type="domain" description="HAMP" evidence="16">
    <location>
        <begin position="180"/>
        <end position="233"/>
    </location>
</feature>
<evidence type="ECO:0000256" key="1">
    <source>
        <dbReference type="ARBA" id="ARBA00000085"/>
    </source>
</evidence>